<sequence>MESVDFPIGTVEEAYIRGVHDGRISALSQSFEDLWIVAKLTSMGLGAEKANQDNKIEEIVRDFGDQMMLDDDELKYEVYWHLAYMEGTKDGCYMQAQMEYKALTVDDPDRSEMLRRAVL</sequence>
<dbReference type="EMBL" id="QKRW01000016">
    <property type="protein sequence ID" value="RAL64080.1"/>
    <property type="molecule type" value="Genomic_DNA"/>
</dbReference>
<protein>
    <submittedName>
        <fullName evidence="1">Uncharacterized protein</fullName>
    </submittedName>
</protein>
<comment type="caution">
    <text evidence="1">The sequence shown here is derived from an EMBL/GenBank/DDBJ whole genome shotgun (WGS) entry which is preliminary data.</text>
</comment>
<dbReference type="Proteomes" id="UP000249056">
    <property type="component" value="Unassembled WGS sequence"/>
</dbReference>
<evidence type="ECO:0000313" key="2">
    <source>
        <dbReference type="Proteomes" id="UP000249056"/>
    </source>
</evidence>
<dbReference type="OrthoDB" id="3562917at2759"/>
<accession>A0A395IUU5</accession>
<organism evidence="1 2">
    <name type="scientific">Monilinia fructigena</name>
    <dbReference type="NCBI Taxonomy" id="38457"/>
    <lineage>
        <taxon>Eukaryota</taxon>
        <taxon>Fungi</taxon>
        <taxon>Dikarya</taxon>
        <taxon>Ascomycota</taxon>
        <taxon>Pezizomycotina</taxon>
        <taxon>Leotiomycetes</taxon>
        <taxon>Helotiales</taxon>
        <taxon>Sclerotiniaceae</taxon>
        <taxon>Monilinia</taxon>
    </lineage>
</organism>
<evidence type="ECO:0000313" key="1">
    <source>
        <dbReference type="EMBL" id="RAL64080.1"/>
    </source>
</evidence>
<keyword evidence="2" id="KW-1185">Reference proteome</keyword>
<reference evidence="1 2" key="1">
    <citation type="submission" date="2018-06" db="EMBL/GenBank/DDBJ databases">
        <title>Genome Sequence of the Brown Rot Fungal Pathogen Monilinia fructigena.</title>
        <authorList>
            <person name="Landi L."/>
            <person name="De Miccolis Angelini R.M."/>
            <person name="Pollastro S."/>
            <person name="Abate D."/>
            <person name="Faretra F."/>
            <person name="Romanazzi G."/>
        </authorList>
    </citation>
    <scope>NUCLEOTIDE SEQUENCE [LARGE SCALE GENOMIC DNA]</scope>
    <source>
        <strain evidence="1 2">Mfrg269</strain>
    </source>
</reference>
<name>A0A395IUU5_9HELO</name>
<gene>
    <name evidence="1" type="ORF">DID88_003268</name>
</gene>
<dbReference type="AlphaFoldDB" id="A0A395IUU5"/>
<proteinExistence type="predicted"/>